<dbReference type="EMBL" id="JAMQAW010000009">
    <property type="protein sequence ID" value="MCM2388888.1"/>
    <property type="molecule type" value="Genomic_DNA"/>
</dbReference>
<dbReference type="InterPro" id="IPR036135">
    <property type="entry name" value="MoeA_linker/N_sf"/>
</dbReference>
<dbReference type="Gene3D" id="2.170.190.11">
    <property type="entry name" value="Molybdopterin biosynthesis moea protein, domain 3"/>
    <property type="match status" value="1"/>
</dbReference>
<keyword evidence="7" id="KW-0808">Transferase</keyword>
<keyword evidence="4 7" id="KW-0500">Molybdenum</keyword>
<dbReference type="InterPro" id="IPR036688">
    <property type="entry name" value="MoeA_C_domain_IV_sf"/>
</dbReference>
<keyword evidence="7" id="KW-0479">Metal-binding</keyword>
<dbReference type="Gene3D" id="3.40.980.10">
    <property type="entry name" value="MoaB/Mog-like domain"/>
    <property type="match status" value="1"/>
</dbReference>
<dbReference type="SUPFAM" id="SSF63882">
    <property type="entry name" value="MoeA N-terminal region -like"/>
    <property type="match status" value="1"/>
</dbReference>
<dbReference type="SMART" id="SM00852">
    <property type="entry name" value="MoCF_biosynth"/>
    <property type="match status" value="1"/>
</dbReference>
<comment type="similarity">
    <text evidence="3 7">Belongs to the MoeA family.</text>
</comment>
<keyword evidence="5 7" id="KW-0501">Molybdenum cofactor biosynthesis</keyword>
<keyword evidence="7" id="KW-0460">Magnesium</keyword>
<organism evidence="10 11">
    <name type="scientific">Streptomyces albipurpureus</name>
    <dbReference type="NCBI Taxonomy" id="2897419"/>
    <lineage>
        <taxon>Bacteria</taxon>
        <taxon>Bacillati</taxon>
        <taxon>Actinomycetota</taxon>
        <taxon>Actinomycetes</taxon>
        <taxon>Kitasatosporales</taxon>
        <taxon>Streptomycetaceae</taxon>
        <taxon>Streptomyces</taxon>
    </lineage>
</organism>
<dbReference type="Pfam" id="PF00994">
    <property type="entry name" value="MoCF_biosynth"/>
    <property type="match status" value="1"/>
</dbReference>
<evidence type="ECO:0000256" key="1">
    <source>
        <dbReference type="ARBA" id="ARBA00002901"/>
    </source>
</evidence>
<reference evidence="10" key="1">
    <citation type="submission" date="2022-06" db="EMBL/GenBank/DDBJ databases">
        <title>Genome public.</title>
        <authorList>
            <person name="Sun Q."/>
        </authorList>
    </citation>
    <scope>NUCLEOTIDE SEQUENCE</scope>
    <source>
        <strain evidence="10">CWNU-1</strain>
    </source>
</reference>
<evidence type="ECO:0000256" key="4">
    <source>
        <dbReference type="ARBA" id="ARBA00022505"/>
    </source>
</evidence>
<evidence type="ECO:0000313" key="10">
    <source>
        <dbReference type="EMBL" id="MCM2388888.1"/>
    </source>
</evidence>
<dbReference type="PANTHER" id="PTHR10192:SF5">
    <property type="entry name" value="GEPHYRIN"/>
    <property type="match status" value="1"/>
</dbReference>
<evidence type="ECO:0000259" key="9">
    <source>
        <dbReference type="SMART" id="SM00852"/>
    </source>
</evidence>
<dbReference type="Pfam" id="PF03454">
    <property type="entry name" value="MoeA_C"/>
    <property type="match status" value="1"/>
</dbReference>
<comment type="pathway">
    <text evidence="2 7">Cofactor biosynthesis; molybdopterin biosynthesis.</text>
</comment>
<comment type="cofactor">
    <cofactor evidence="7">
        <name>Mg(2+)</name>
        <dbReference type="ChEBI" id="CHEBI:18420"/>
    </cofactor>
</comment>
<dbReference type="InterPro" id="IPR005111">
    <property type="entry name" value="MoeA_C_domain_IV"/>
</dbReference>
<sequence>MATGGRADAHDTVGDTASEGDADGFAEALALVGRERPSGTAGGSVPARDGARTGGNTPSRDGARTQDGSPGRMGQPTSPGKGHLLPWPDARALAVRAGRAHEPLSRSVPLEHSLGQLLAGPLVALCDLPPFDTSAMDGWAVAGPGPWTISSAGSVLAGHAPSVPLKDGSAVRIATGARIPPEATAVLRSEQARTDPDHRLLFAHRPTNPGQDIRPQGQECRSGDRLLPASSVITPAVLGMAAAAGYDELSIVVRPRAEVLILGDELLTKGLPHDGLIRDALGPLMGPWLTALGADVTATRLLGDDADALHQAITTSDADLLLTTGGTAAGPVDHVHSVLRKAGAELLVDSVAVRPGHPMLLAALDIQGSGGARYVVGLPGNPLAAVSGLLTLALPLLRGLNGLSPQEPYRAPLRDAVPGHPDDTRLVPAIHREGRLVPLRFGGPAMLRGIAAADGLVVVEPGGARPGDVVELLDLPWAFGAQTASPRRFT</sequence>
<feature type="domain" description="MoaB/Mog" evidence="9">
    <location>
        <begin position="258"/>
        <end position="399"/>
    </location>
</feature>
<dbReference type="EC" id="2.10.1.1" evidence="7"/>
<gene>
    <name evidence="10" type="ORF">NBG84_11390</name>
</gene>
<evidence type="ECO:0000256" key="6">
    <source>
        <dbReference type="ARBA" id="ARBA00047317"/>
    </source>
</evidence>
<evidence type="ECO:0000256" key="7">
    <source>
        <dbReference type="RuleBase" id="RU365090"/>
    </source>
</evidence>
<dbReference type="Pfam" id="PF03453">
    <property type="entry name" value="MoeA_N"/>
    <property type="match status" value="1"/>
</dbReference>
<dbReference type="Proteomes" id="UP001431429">
    <property type="component" value="Unassembled WGS sequence"/>
</dbReference>
<comment type="catalytic activity">
    <reaction evidence="6">
        <text>adenylyl-molybdopterin + molybdate = Mo-molybdopterin + AMP + H(+)</text>
        <dbReference type="Rhea" id="RHEA:35047"/>
        <dbReference type="ChEBI" id="CHEBI:15378"/>
        <dbReference type="ChEBI" id="CHEBI:36264"/>
        <dbReference type="ChEBI" id="CHEBI:62727"/>
        <dbReference type="ChEBI" id="CHEBI:71302"/>
        <dbReference type="ChEBI" id="CHEBI:456215"/>
        <dbReference type="EC" id="2.10.1.1"/>
    </reaction>
</comment>
<evidence type="ECO:0000256" key="5">
    <source>
        <dbReference type="ARBA" id="ARBA00023150"/>
    </source>
</evidence>
<name>A0ABT0UJS4_9ACTN</name>
<evidence type="ECO:0000256" key="2">
    <source>
        <dbReference type="ARBA" id="ARBA00005046"/>
    </source>
</evidence>
<dbReference type="SUPFAM" id="SSF53218">
    <property type="entry name" value="Molybdenum cofactor biosynthesis proteins"/>
    <property type="match status" value="1"/>
</dbReference>
<comment type="caution">
    <text evidence="10">The sequence shown here is derived from an EMBL/GenBank/DDBJ whole genome shotgun (WGS) entry which is preliminary data.</text>
</comment>
<comment type="function">
    <text evidence="1 7">Catalyzes the insertion of molybdate into adenylated molybdopterin with the concomitant release of AMP.</text>
</comment>
<dbReference type="Gene3D" id="2.40.340.10">
    <property type="entry name" value="MoeA, C-terminal, domain IV"/>
    <property type="match status" value="1"/>
</dbReference>
<evidence type="ECO:0000313" key="11">
    <source>
        <dbReference type="Proteomes" id="UP001431429"/>
    </source>
</evidence>
<protein>
    <recommendedName>
        <fullName evidence="7">Molybdopterin molybdenumtransferase</fullName>
        <ecNumber evidence="7">2.10.1.1</ecNumber>
    </recommendedName>
</protein>
<accession>A0ABT0UJS4</accession>
<evidence type="ECO:0000256" key="3">
    <source>
        <dbReference type="ARBA" id="ARBA00010763"/>
    </source>
</evidence>
<dbReference type="PANTHER" id="PTHR10192">
    <property type="entry name" value="MOLYBDOPTERIN BIOSYNTHESIS PROTEIN"/>
    <property type="match status" value="1"/>
</dbReference>
<dbReference type="InterPro" id="IPR036425">
    <property type="entry name" value="MoaB/Mog-like_dom_sf"/>
</dbReference>
<dbReference type="CDD" id="cd00887">
    <property type="entry name" value="MoeA"/>
    <property type="match status" value="1"/>
</dbReference>
<dbReference type="SUPFAM" id="SSF63867">
    <property type="entry name" value="MoeA C-terminal domain-like"/>
    <property type="match status" value="1"/>
</dbReference>
<evidence type="ECO:0000256" key="8">
    <source>
        <dbReference type="SAM" id="MobiDB-lite"/>
    </source>
</evidence>
<dbReference type="InterPro" id="IPR005110">
    <property type="entry name" value="MoeA_linker/N"/>
</dbReference>
<dbReference type="Gene3D" id="3.90.105.10">
    <property type="entry name" value="Molybdopterin biosynthesis moea protein, domain 2"/>
    <property type="match status" value="1"/>
</dbReference>
<keyword evidence="11" id="KW-1185">Reference proteome</keyword>
<dbReference type="InterPro" id="IPR038987">
    <property type="entry name" value="MoeA-like"/>
</dbReference>
<dbReference type="RefSeq" id="WP_250919232.1">
    <property type="nucleotide sequence ID" value="NZ_JAMQAW010000009.1"/>
</dbReference>
<proteinExistence type="inferred from homology"/>
<feature type="region of interest" description="Disordered" evidence="8">
    <location>
        <begin position="1"/>
        <end position="85"/>
    </location>
</feature>
<dbReference type="InterPro" id="IPR001453">
    <property type="entry name" value="MoaB/Mog_dom"/>
</dbReference>